<accession>A0A813DQM9</accession>
<name>A0A813DQM9_POLGL</name>
<protein>
    <submittedName>
        <fullName evidence="1">Uncharacterized protein</fullName>
    </submittedName>
</protein>
<comment type="caution">
    <text evidence="1">The sequence shown here is derived from an EMBL/GenBank/DDBJ whole genome shotgun (WGS) entry which is preliminary data.</text>
</comment>
<dbReference type="Gene3D" id="1.10.287.510">
    <property type="entry name" value="Helix hairpin bin"/>
    <property type="match status" value="1"/>
</dbReference>
<feature type="non-terminal residue" evidence="1">
    <location>
        <position position="1"/>
    </location>
</feature>
<proteinExistence type="predicted"/>
<keyword evidence="2" id="KW-1185">Reference proteome</keyword>
<evidence type="ECO:0000313" key="1">
    <source>
        <dbReference type="EMBL" id="CAE8590972.1"/>
    </source>
</evidence>
<reference evidence="1" key="1">
    <citation type="submission" date="2021-02" db="EMBL/GenBank/DDBJ databases">
        <authorList>
            <person name="Dougan E. K."/>
            <person name="Rhodes N."/>
            <person name="Thang M."/>
            <person name="Chan C."/>
        </authorList>
    </citation>
    <scope>NUCLEOTIDE SEQUENCE</scope>
</reference>
<organism evidence="1 2">
    <name type="scientific">Polarella glacialis</name>
    <name type="common">Dinoflagellate</name>
    <dbReference type="NCBI Taxonomy" id="89957"/>
    <lineage>
        <taxon>Eukaryota</taxon>
        <taxon>Sar</taxon>
        <taxon>Alveolata</taxon>
        <taxon>Dinophyceae</taxon>
        <taxon>Suessiales</taxon>
        <taxon>Suessiaceae</taxon>
        <taxon>Polarella</taxon>
    </lineage>
</organism>
<gene>
    <name evidence="1" type="ORF">PGLA1383_LOCUS9671</name>
</gene>
<feature type="non-terminal residue" evidence="1">
    <location>
        <position position="133"/>
    </location>
</feature>
<dbReference type="EMBL" id="CAJNNV010004610">
    <property type="protein sequence ID" value="CAE8590972.1"/>
    <property type="molecule type" value="Genomic_DNA"/>
</dbReference>
<evidence type="ECO:0000313" key="2">
    <source>
        <dbReference type="Proteomes" id="UP000654075"/>
    </source>
</evidence>
<sequence length="133" mass="14938">DQRDRSSDILSLDAKFRYLDERTGELKLFIEDAVATVDQLRKSSAGELHALGVRLSQEEREKQLEDVVCRIAAVANEQRLVDGRLGANLSGVEDRIAELRSVHKEMAVQSAETLTQLEKLKTFVDASLRDQLT</sequence>
<dbReference type="Proteomes" id="UP000654075">
    <property type="component" value="Unassembled WGS sequence"/>
</dbReference>
<dbReference type="AlphaFoldDB" id="A0A813DQM9"/>